<dbReference type="EMBL" id="KN837322">
    <property type="protein sequence ID" value="KIJ27817.1"/>
    <property type="molecule type" value="Genomic_DNA"/>
</dbReference>
<sequence>MGLPCYLFQKLCDLAHAPSIRKLEVSFGYGASFDDVRATYKFIVSLGPSLEVLLFIDNKELTNTLGDETDLSQHSSLRSISFELPWYDGFPEQQGTNHICKILSQISSPLRMVKLIIYPGSPNSSDELNILNLPAIGTPFFDKQHYLCRDSVNLTLDFGSKVDRTIVTAVKDILRTPDAEGRLFIK</sequence>
<name>A0A0C9UFQ2_SPHS4</name>
<evidence type="ECO:0000313" key="1">
    <source>
        <dbReference type="EMBL" id="KIJ27817.1"/>
    </source>
</evidence>
<dbReference type="HOGENOM" id="CLU_1455256_0_0_1"/>
<accession>A0A0C9UFQ2</accession>
<proteinExistence type="predicted"/>
<dbReference type="Proteomes" id="UP000054279">
    <property type="component" value="Unassembled WGS sequence"/>
</dbReference>
<dbReference type="EMBL" id="KN837185">
    <property type="protein sequence ID" value="KIJ35709.1"/>
    <property type="molecule type" value="Genomic_DNA"/>
</dbReference>
<gene>
    <name evidence="2" type="ORF">M422DRAFT_261890</name>
    <name evidence="1" type="ORF">M422DRAFT_270917</name>
</gene>
<keyword evidence="3" id="KW-1185">Reference proteome</keyword>
<protein>
    <submittedName>
        <fullName evidence="1">Uncharacterized protein</fullName>
    </submittedName>
</protein>
<evidence type="ECO:0000313" key="3">
    <source>
        <dbReference type="Proteomes" id="UP000054279"/>
    </source>
</evidence>
<evidence type="ECO:0000313" key="2">
    <source>
        <dbReference type="EMBL" id="KIJ35709.1"/>
    </source>
</evidence>
<dbReference type="AlphaFoldDB" id="A0A0C9UFQ2"/>
<reference evidence="1 3" key="1">
    <citation type="submission" date="2014-06" db="EMBL/GenBank/DDBJ databases">
        <title>Evolutionary Origins and Diversification of the Mycorrhizal Mutualists.</title>
        <authorList>
            <consortium name="DOE Joint Genome Institute"/>
            <consortium name="Mycorrhizal Genomics Consortium"/>
            <person name="Kohler A."/>
            <person name="Kuo A."/>
            <person name="Nagy L.G."/>
            <person name="Floudas D."/>
            <person name="Copeland A."/>
            <person name="Barry K.W."/>
            <person name="Cichocki N."/>
            <person name="Veneault-Fourrey C."/>
            <person name="LaButti K."/>
            <person name="Lindquist E.A."/>
            <person name="Lipzen A."/>
            <person name="Lundell T."/>
            <person name="Morin E."/>
            <person name="Murat C."/>
            <person name="Riley R."/>
            <person name="Ohm R."/>
            <person name="Sun H."/>
            <person name="Tunlid A."/>
            <person name="Henrissat B."/>
            <person name="Grigoriev I.V."/>
            <person name="Hibbett D.S."/>
            <person name="Martin F."/>
        </authorList>
    </citation>
    <scope>NUCLEOTIDE SEQUENCE [LARGE SCALE GENOMIC DNA]</scope>
    <source>
        <strain evidence="1 3">SS14</strain>
    </source>
</reference>
<organism evidence="1 3">
    <name type="scientific">Sphaerobolus stellatus (strain SS14)</name>
    <dbReference type="NCBI Taxonomy" id="990650"/>
    <lineage>
        <taxon>Eukaryota</taxon>
        <taxon>Fungi</taxon>
        <taxon>Dikarya</taxon>
        <taxon>Basidiomycota</taxon>
        <taxon>Agaricomycotina</taxon>
        <taxon>Agaricomycetes</taxon>
        <taxon>Phallomycetidae</taxon>
        <taxon>Geastrales</taxon>
        <taxon>Sphaerobolaceae</taxon>
        <taxon>Sphaerobolus</taxon>
    </lineage>
</organism>